<keyword evidence="2" id="KW-1185">Reference proteome</keyword>
<dbReference type="GO" id="GO:0030246">
    <property type="term" value="F:carbohydrate binding"/>
    <property type="evidence" value="ECO:0007669"/>
    <property type="project" value="InterPro"/>
</dbReference>
<dbReference type="AlphaFoldDB" id="A0A4R2EH66"/>
<accession>A0A4R2EH66</accession>
<evidence type="ECO:0000313" key="1">
    <source>
        <dbReference type="EMBL" id="TCN65614.1"/>
    </source>
</evidence>
<dbReference type="InterPro" id="IPR013784">
    <property type="entry name" value="Carb-bd-like_fold"/>
</dbReference>
<protein>
    <submittedName>
        <fullName evidence="1">Carboxypeptidase family protein</fullName>
    </submittedName>
</protein>
<dbReference type="GO" id="GO:0004180">
    <property type="term" value="F:carboxypeptidase activity"/>
    <property type="evidence" value="ECO:0007669"/>
    <property type="project" value="UniProtKB-KW"/>
</dbReference>
<dbReference type="Gene3D" id="2.60.40.1120">
    <property type="entry name" value="Carboxypeptidase-like, regulatory domain"/>
    <property type="match status" value="1"/>
</dbReference>
<dbReference type="EMBL" id="SLWB01000010">
    <property type="protein sequence ID" value="TCN65614.1"/>
    <property type="molecule type" value="Genomic_DNA"/>
</dbReference>
<sequence length="311" mass="34437">MNSKQETKYVMEQSTRDFLGRNKEITDKLPTFNVLFPRFTSNLQQIGDICGLKVADKTGTAVKKEQLRTSLATKAFGIAIKTEAYAKINGNPVLAAEVHFTESELLHAPDSKLIDKANLIYIKANANISKLAEYGVTPEMLTELKDATTLFNNEIPSMRIERNESKAATHQLNRIFTENDEILEKIDLLVEVVRTTHPEFYSQYKSIRKVQGKKSTTLSLTTKIVSASNGEPIKGAKATFFAASKAAVASATKESKPIVKKTAEKGIFKVKSLPEGTYTVIIEKSGYATITETVSISDNEMTTLDIKMDKN</sequence>
<dbReference type="RefSeq" id="WP_131839606.1">
    <property type="nucleotide sequence ID" value="NZ_SLWB01000010.1"/>
</dbReference>
<dbReference type="Pfam" id="PF13620">
    <property type="entry name" value="CarboxypepD_reg"/>
    <property type="match status" value="1"/>
</dbReference>
<evidence type="ECO:0000313" key="2">
    <source>
        <dbReference type="Proteomes" id="UP000294830"/>
    </source>
</evidence>
<dbReference type="SUPFAM" id="SSF49452">
    <property type="entry name" value="Starch-binding domain-like"/>
    <property type="match status" value="1"/>
</dbReference>
<dbReference type="Proteomes" id="UP000294830">
    <property type="component" value="Unassembled WGS sequence"/>
</dbReference>
<dbReference type="OrthoDB" id="1325392at2"/>
<comment type="caution">
    <text evidence="1">The sequence shown here is derived from an EMBL/GenBank/DDBJ whole genome shotgun (WGS) entry which is preliminary data.</text>
</comment>
<gene>
    <name evidence="1" type="ORF">CLV25_1101</name>
</gene>
<keyword evidence="1" id="KW-0645">Protease</keyword>
<reference evidence="1 2" key="1">
    <citation type="submission" date="2019-03" db="EMBL/GenBank/DDBJ databases">
        <title>Genomic Encyclopedia of Archaeal and Bacterial Type Strains, Phase II (KMG-II): from individual species to whole genera.</title>
        <authorList>
            <person name="Goeker M."/>
        </authorList>
    </citation>
    <scope>NUCLEOTIDE SEQUENCE [LARGE SCALE GENOMIC DNA]</scope>
    <source>
        <strain evidence="1 2">RL-C</strain>
    </source>
</reference>
<keyword evidence="1" id="KW-0378">Hydrolase</keyword>
<organism evidence="1 2">
    <name type="scientific">Acetobacteroides hydrogenigenes</name>
    <dbReference type="NCBI Taxonomy" id="979970"/>
    <lineage>
        <taxon>Bacteria</taxon>
        <taxon>Pseudomonadati</taxon>
        <taxon>Bacteroidota</taxon>
        <taxon>Bacteroidia</taxon>
        <taxon>Bacteroidales</taxon>
        <taxon>Rikenellaceae</taxon>
        <taxon>Acetobacteroides</taxon>
    </lineage>
</organism>
<name>A0A4R2EH66_9BACT</name>
<proteinExistence type="predicted"/>
<keyword evidence="1" id="KW-0121">Carboxypeptidase</keyword>